<organism evidence="10">
    <name type="scientific">Fagus sylvatica</name>
    <name type="common">Beechnut</name>
    <dbReference type="NCBI Taxonomy" id="28930"/>
    <lineage>
        <taxon>Eukaryota</taxon>
        <taxon>Viridiplantae</taxon>
        <taxon>Streptophyta</taxon>
        <taxon>Embryophyta</taxon>
        <taxon>Tracheophyta</taxon>
        <taxon>Spermatophyta</taxon>
        <taxon>Magnoliopsida</taxon>
        <taxon>eudicotyledons</taxon>
        <taxon>Gunneridae</taxon>
        <taxon>Pentapetalae</taxon>
        <taxon>rosids</taxon>
        <taxon>fabids</taxon>
        <taxon>Fagales</taxon>
        <taxon>Fagaceae</taxon>
        <taxon>Fagus</taxon>
    </lineage>
</organism>
<reference evidence="10" key="1">
    <citation type="submission" date="2018-02" db="EMBL/GenBank/DDBJ databases">
        <authorList>
            <person name="Cohen D.B."/>
            <person name="Kent A.D."/>
        </authorList>
    </citation>
    <scope>NUCLEOTIDE SEQUENCE</scope>
</reference>
<accession>A0A2N9F3G4</accession>
<dbReference type="GO" id="GO:0034663">
    <property type="term" value="C:endoplasmic reticulum chaperone complex"/>
    <property type="evidence" value="ECO:0007669"/>
    <property type="project" value="TreeGrafter"/>
</dbReference>
<keyword evidence="3" id="KW-0547">Nucleotide-binding</keyword>
<dbReference type="Gene3D" id="2.60.34.10">
    <property type="entry name" value="Substrate Binding Domain Of DNAk, Chain A, domain 1"/>
    <property type="match status" value="1"/>
</dbReference>
<protein>
    <recommendedName>
        <fullName evidence="11">Heat shock 70 kDa protein 17</fullName>
    </recommendedName>
</protein>
<dbReference type="Pfam" id="PF00012">
    <property type="entry name" value="HSP70"/>
    <property type="match status" value="1"/>
</dbReference>
<dbReference type="GO" id="GO:0005788">
    <property type="term" value="C:endoplasmic reticulum lumen"/>
    <property type="evidence" value="ECO:0007669"/>
    <property type="project" value="UniProtKB-SubCell"/>
</dbReference>
<comment type="similarity">
    <text evidence="7">Belongs to the heat shock protein 70 (TC 1.A.33) family. HSP110/SSE subfamily.</text>
</comment>
<name>A0A2N9F3G4_FAGSY</name>
<dbReference type="InterPro" id="IPR029047">
    <property type="entry name" value="HSP70_peptide-bd_sf"/>
</dbReference>
<dbReference type="FunFam" id="1.20.1270.10:FF:000002">
    <property type="entry name" value="Heat shock 70 kDa protein 4"/>
    <property type="match status" value="1"/>
</dbReference>
<feature type="compositionally biased region" description="Polar residues" evidence="8">
    <location>
        <begin position="849"/>
        <end position="869"/>
    </location>
</feature>
<gene>
    <name evidence="10" type="ORF">FSB_LOCUS13399</name>
</gene>
<evidence type="ECO:0000256" key="7">
    <source>
        <dbReference type="ARBA" id="ARBA00061090"/>
    </source>
</evidence>
<evidence type="ECO:0008006" key="11">
    <source>
        <dbReference type="Google" id="ProtNLM"/>
    </source>
</evidence>
<dbReference type="Gene3D" id="1.20.1270.10">
    <property type="match status" value="1"/>
</dbReference>
<dbReference type="GO" id="GO:0030968">
    <property type="term" value="P:endoplasmic reticulum unfolded protein response"/>
    <property type="evidence" value="ECO:0007669"/>
    <property type="project" value="TreeGrafter"/>
</dbReference>
<evidence type="ECO:0000256" key="5">
    <source>
        <dbReference type="ARBA" id="ARBA00022840"/>
    </source>
</evidence>
<evidence type="ECO:0000256" key="1">
    <source>
        <dbReference type="ARBA" id="ARBA00004319"/>
    </source>
</evidence>
<keyword evidence="4" id="KW-0256">Endoplasmic reticulum</keyword>
<feature type="signal peptide" evidence="9">
    <location>
        <begin position="1"/>
        <end position="24"/>
    </location>
</feature>
<keyword evidence="5" id="KW-0067">ATP-binding</keyword>
<evidence type="ECO:0000256" key="4">
    <source>
        <dbReference type="ARBA" id="ARBA00022824"/>
    </source>
</evidence>
<dbReference type="Gene3D" id="3.90.640.10">
    <property type="entry name" value="Actin, Chain A, domain 4"/>
    <property type="match status" value="1"/>
</dbReference>
<dbReference type="InterPro" id="IPR043129">
    <property type="entry name" value="ATPase_NBD"/>
</dbReference>
<keyword evidence="2 9" id="KW-0732">Signal</keyword>
<dbReference type="PANTHER" id="PTHR45639:SF3">
    <property type="entry name" value="HYPOXIA UP-REGULATED PROTEIN 1"/>
    <property type="match status" value="1"/>
</dbReference>
<proteinExistence type="inferred from homology"/>
<evidence type="ECO:0000313" key="10">
    <source>
        <dbReference type="EMBL" id="SPC85517.1"/>
    </source>
</evidence>
<dbReference type="PANTHER" id="PTHR45639">
    <property type="entry name" value="HSC70CB, ISOFORM G-RELATED"/>
    <property type="match status" value="1"/>
</dbReference>
<dbReference type="CDD" id="cd10230">
    <property type="entry name" value="ASKHA_NBD_HSP70_HYOU1"/>
    <property type="match status" value="1"/>
</dbReference>
<feature type="chain" id="PRO_5014945205" description="Heat shock 70 kDa protein 17" evidence="9">
    <location>
        <begin position="25"/>
        <end position="897"/>
    </location>
</feature>
<dbReference type="InterPro" id="IPR029048">
    <property type="entry name" value="HSP70_C_sf"/>
</dbReference>
<dbReference type="FunFam" id="3.90.640.10:FF:000004">
    <property type="entry name" value="Heat shock 70 kDa protein 4"/>
    <property type="match status" value="1"/>
</dbReference>
<feature type="region of interest" description="Disordered" evidence="8">
    <location>
        <begin position="833"/>
        <end position="897"/>
    </location>
</feature>
<dbReference type="PROSITE" id="PS01036">
    <property type="entry name" value="HSP70_3"/>
    <property type="match status" value="1"/>
</dbReference>
<dbReference type="EMBL" id="OIVN01000782">
    <property type="protein sequence ID" value="SPC85517.1"/>
    <property type="molecule type" value="Genomic_DNA"/>
</dbReference>
<dbReference type="GO" id="GO:0140662">
    <property type="term" value="F:ATP-dependent protein folding chaperone"/>
    <property type="evidence" value="ECO:0007669"/>
    <property type="project" value="InterPro"/>
</dbReference>
<dbReference type="GO" id="GO:0005524">
    <property type="term" value="F:ATP binding"/>
    <property type="evidence" value="ECO:0007669"/>
    <property type="project" value="UniProtKB-KW"/>
</dbReference>
<evidence type="ECO:0000256" key="2">
    <source>
        <dbReference type="ARBA" id="ARBA00022729"/>
    </source>
</evidence>
<dbReference type="Gene3D" id="3.30.420.40">
    <property type="match status" value="2"/>
</dbReference>
<dbReference type="SUPFAM" id="SSF53067">
    <property type="entry name" value="Actin-like ATPase domain"/>
    <property type="match status" value="2"/>
</dbReference>
<keyword evidence="6" id="KW-0143">Chaperone</keyword>
<comment type="subcellular location">
    <subcellularLocation>
        <location evidence="1">Endoplasmic reticulum lumen</location>
    </subcellularLocation>
</comment>
<evidence type="ECO:0000256" key="8">
    <source>
        <dbReference type="SAM" id="MobiDB-lite"/>
    </source>
</evidence>
<dbReference type="PRINTS" id="PR00301">
    <property type="entry name" value="HEATSHOCK70"/>
</dbReference>
<evidence type="ECO:0000256" key="9">
    <source>
        <dbReference type="SAM" id="SignalP"/>
    </source>
</evidence>
<sequence length="897" mass="100478">MASMLFKLGLFLSLIFLAFDRSQSAVSSIDLGSEWIKVAVVNLRPGQSPISIAINEMSKRKSPALVAFHSDARLLGEEAAGLIARYPEKVFSQVRDMIGKPYGYTKKLLDSMYLPFNIVEDSRGGVSFIINGDEASVYSVEELLAMTLGYAVNLAEFHSKVLVKDTVITVPPYFGQAERRGLVQAAQLAGINVLSLINEYSGAALQYGIDKDFSNGSRHVIFYDMGSSSTYAALVHYSAYNAKEYGKTVSVNQFQVKDVRWDSELGGQNMELRLVEYFADEFNKQVGNGVDVRKSAKAMAKLKKQVKRTKEILSANTMAPISVESLYDDRDFRSTITREKFEELCEDLWEKSLIPVKEVLQHSGLKLNDIYAVELIGGSTRVPKLQAKLQEFLGREELDKHLDADEAIVLGAALHAANLSDGIKLNRKLGMVDGSSYGFVFELDGPELLKDESTRQLLVQRMKKLPSKMFRSIIHKKDFEVTLAYDNEDLLPPGVTSPIFAQYDVSGLTDASEKYSSRNLSSPIKTNLHFSLSRSGILSLDRADAVIEISEWVEVPKKNLTVENSTTASPNITIEAGAKNTSEESNDDLHVDGGISNPSNSTVEEHNTADLGTEKKLKKRTFRIPLKIVEKTLGPGMPLSKESLVEAKRRLEALDKKDAERRRTAELKNNLEGYIYATKEKLETSEEFEQISTAEERESFKEKLDEVQEWLYTDGEDATAAEFQKRLDMLKDFGDPMFFRLKELTARPAAAEHARRYLVELQQIVQGWETKKSWLPKEKIDEVRSDADKFKTWLDEKEAEQKRTSGFSTPVFTSEEVYMKVFNLQDKVSSINRIPKPKPKIEKPINNETKTSGDNKNNPDSTPGENSNQSDESSKDSDGSSNESVDPEPEPKAHDEL</sequence>
<evidence type="ECO:0000256" key="3">
    <source>
        <dbReference type="ARBA" id="ARBA00022741"/>
    </source>
</evidence>
<dbReference type="SUPFAM" id="SSF100934">
    <property type="entry name" value="Heat shock protein 70kD (HSP70), C-terminal subdomain"/>
    <property type="match status" value="1"/>
</dbReference>
<evidence type="ECO:0000256" key="6">
    <source>
        <dbReference type="ARBA" id="ARBA00023186"/>
    </source>
</evidence>
<dbReference type="InterPro" id="IPR013126">
    <property type="entry name" value="Hsp_70_fam"/>
</dbReference>
<dbReference type="InterPro" id="IPR018181">
    <property type="entry name" value="Heat_shock_70_CS"/>
</dbReference>
<dbReference type="AlphaFoldDB" id="A0A2N9F3G4"/>